<dbReference type="GeneID" id="5017019"/>
<dbReference type="InterPro" id="IPR004344">
    <property type="entry name" value="TTL/TTLL_fam"/>
</dbReference>
<dbReference type="EMBL" id="CT868028">
    <property type="protein sequence ID" value="CAK63837.1"/>
    <property type="molecule type" value="Genomic_DNA"/>
</dbReference>
<protein>
    <recommendedName>
        <fullName evidence="8">Tubulin-tyrosine ligase family protein</fullName>
    </recommendedName>
</protein>
<proteinExistence type="predicted"/>
<dbReference type="PANTHER" id="PTHR45870">
    <property type="entry name" value="TUBULIN MONOGLYCYLASE TTLL3"/>
    <property type="match status" value="1"/>
</dbReference>
<dbReference type="Proteomes" id="UP000000600">
    <property type="component" value="Unassembled WGS sequence"/>
</dbReference>
<dbReference type="HOGENOM" id="CLU_016035_0_0_1"/>
<dbReference type="OMA" id="NIMTIQK"/>
<keyword evidence="2" id="KW-0963">Cytoplasm</keyword>
<evidence type="ECO:0000256" key="1">
    <source>
        <dbReference type="ARBA" id="ARBA00004496"/>
    </source>
</evidence>
<dbReference type="Pfam" id="PF03133">
    <property type="entry name" value="TTL"/>
    <property type="match status" value="1"/>
</dbReference>
<evidence type="ECO:0000256" key="5">
    <source>
        <dbReference type="ARBA" id="ARBA00022840"/>
    </source>
</evidence>
<comment type="subcellular location">
    <subcellularLocation>
        <location evidence="1">Cytoplasm</location>
    </subcellularLocation>
</comment>
<evidence type="ECO:0000256" key="4">
    <source>
        <dbReference type="ARBA" id="ARBA00022741"/>
    </source>
</evidence>
<evidence type="ECO:0000256" key="2">
    <source>
        <dbReference type="ARBA" id="ARBA00022490"/>
    </source>
</evidence>
<keyword evidence="5" id="KW-0067">ATP-binding</keyword>
<dbReference type="KEGG" id="ptm:GSPATT00033690001"/>
<evidence type="ECO:0000313" key="6">
    <source>
        <dbReference type="EMBL" id="CAK63837.1"/>
    </source>
</evidence>
<dbReference type="GO" id="GO:0005524">
    <property type="term" value="F:ATP binding"/>
    <property type="evidence" value="ECO:0007669"/>
    <property type="project" value="UniProtKB-KW"/>
</dbReference>
<name>A0BZ70_PARTE</name>
<organism evidence="6 7">
    <name type="scientific">Paramecium tetraurelia</name>
    <dbReference type="NCBI Taxonomy" id="5888"/>
    <lineage>
        <taxon>Eukaryota</taxon>
        <taxon>Sar</taxon>
        <taxon>Alveolata</taxon>
        <taxon>Ciliophora</taxon>
        <taxon>Intramacronucleata</taxon>
        <taxon>Oligohymenophorea</taxon>
        <taxon>Peniculida</taxon>
        <taxon>Parameciidae</taxon>
        <taxon>Paramecium</taxon>
    </lineage>
</organism>
<dbReference type="PROSITE" id="PS51221">
    <property type="entry name" value="TTL"/>
    <property type="match status" value="1"/>
</dbReference>
<dbReference type="AlphaFoldDB" id="A0BZ70"/>
<evidence type="ECO:0000313" key="7">
    <source>
        <dbReference type="Proteomes" id="UP000000600"/>
    </source>
</evidence>
<dbReference type="GO" id="GO:0005737">
    <property type="term" value="C:cytoplasm"/>
    <property type="evidence" value="ECO:0007669"/>
    <property type="project" value="UniProtKB-SubCell"/>
</dbReference>
<dbReference type="SUPFAM" id="SSF56059">
    <property type="entry name" value="Glutathione synthetase ATP-binding domain-like"/>
    <property type="match status" value="1"/>
</dbReference>
<dbReference type="GO" id="GO:0015630">
    <property type="term" value="C:microtubule cytoskeleton"/>
    <property type="evidence" value="ECO:0000318"/>
    <property type="project" value="GO_Central"/>
</dbReference>
<dbReference type="RefSeq" id="XP_001431235.1">
    <property type="nucleotide sequence ID" value="XM_001431198.1"/>
</dbReference>
<keyword evidence="3" id="KW-0436">Ligase</keyword>
<accession>A0BZ70</accession>
<evidence type="ECO:0008006" key="8">
    <source>
        <dbReference type="Google" id="ProtNLM"/>
    </source>
</evidence>
<dbReference type="GO" id="GO:0070736">
    <property type="term" value="F:protein-glycine ligase activity, initiating"/>
    <property type="evidence" value="ECO:0000318"/>
    <property type="project" value="GO_Central"/>
</dbReference>
<dbReference type="eggNOG" id="KOG2157">
    <property type="taxonomic scope" value="Eukaryota"/>
</dbReference>
<reference evidence="6 7" key="1">
    <citation type="journal article" date="2006" name="Nature">
        <title>Global trends of whole-genome duplications revealed by the ciliate Paramecium tetraurelia.</title>
        <authorList>
            <consortium name="Genoscope"/>
            <person name="Aury J.-M."/>
            <person name="Jaillon O."/>
            <person name="Duret L."/>
            <person name="Noel B."/>
            <person name="Jubin C."/>
            <person name="Porcel B.M."/>
            <person name="Segurens B."/>
            <person name="Daubin V."/>
            <person name="Anthouard V."/>
            <person name="Aiach N."/>
            <person name="Arnaiz O."/>
            <person name="Billaut A."/>
            <person name="Beisson J."/>
            <person name="Blanc I."/>
            <person name="Bouhouche K."/>
            <person name="Camara F."/>
            <person name="Duharcourt S."/>
            <person name="Guigo R."/>
            <person name="Gogendeau D."/>
            <person name="Katinka M."/>
            <person name="Keller A.-M."/>
            <person name="Kissmehl R."/>
            <person name="Klotz C."/>
            <person name="Koll F."/>
            <person name="Le Moue A."/>
            <person name="Lepere C."/>
            <person name="Malinsky S."/>
            <person name="Nowacki M."/>
            <person name="Nowak J.K."/>
            <person name="Plattner H."/>
            <person name="Poulain J."/>
            <person name="Ruiz F."/>
            <person name="Serrano V."/>
            <person name="Zagulski M."/>
            <person name="Dessen P."/>
            <person name="Betermier M."/>
            <person name="Weissenbach J."/>
            <person name="Scarpelli C."/>
            <person name="Schachter V."/>
            <person name="Sperling L."/>
            <person name="Meyer E."/>
            <person name="Cohen J."/>
            <person name="Wincker P."/>
        </authorList>
    </citation>
    <scope>NUCLEOTIDE SEQUENCE [LARGE SCALE GENOMIC DNA]</scope>
    <source>
        <strain evidence="6 7">Stock d4-2</strain>
    </source>
</reference>
<keyword evidence="7" id="KW-1185">Reference proteome</keyword>
<sequence>MQQQQQDLENFSVDWSQVTKPKLSEKRIKKQEIKQNIPTEVNVFERIQNCFRYRIATLITQLGQPQYYCKFDPKIKRTVQSNNNQKKKLEEQLSKIATQLELSCRFITRSMFQITRQPLLKSMGIDIRSILNKAMNDKEFQKLYLDLDDQSEEQRKKEEETEKLLAQIQPLSEPEVREEIEKLRKKHNLNQNQYLYVIQGEYFNDMKTLFNSLGKELHYFLLGWVEIDDVYTQVYDFKFCYLKKFLHKPTPEQVVSRFASSKLLTTKFGLARSLKSCYILGGVDSNTFFPRCYDLSDEGDFEDFLEEYKFTFAENYIKKNPKDEQKIQIAIQILNYKLMSIQDKINRITAEDYPVCTPQQWQILYKKPEPKQDIVQFDNQNIMESVKQILQDLSNVDPQFKISKGENIWVTKPCGLSRGRGVKYFKALEDILAYTFGAKDVNFVAQKCLENIMTIQKRKFDIRQWIIVSDIQPLTIWMYRECYVRFCGVEYNTDDLKNRYAHLTNFSVQKNNEENQEEKLMMTQEEFVQILKERGCDFESQVREKFKSIIIATMKSCQKSFEIRKNTFEVFGLDFIVDEDCNPWLIEVNASPTFAFSTPVTERLNKIGLTDLGQFIVEHIYNKTKKKNYGGWEFIYKQKL</sequence>
<gene>
    <name evidence="6" type="ORF">GSPATT00033690001</name>
</gene>
<keyword evidence="4" id="KW-0547">Nucleotide-binding</keyword>
<dbReference type="PANTHER" id="PTHR45870:SF2">
    <property type="entry name" value="TUBULIN MONOGLYCYLASE TTLL3"/>
    <property type="match status" value="1"/>
</dbReference>
<dbReference type="InParanoid" id="A0BZ70"/>
<dbReference type="STRING" id="5888.A0BZ70"/>
<dbReference type="OrthoDB" id="286485at2759"/>
<dbReference type="InterPro" id="IPR051437">
    <property type="entry name" value="TTLL_monoglycylase"/>
</dbReference>
<dbReference type="Gene3D" id="3.30.470.20">
    <property type="entry name" value="ATP-grasp fold, B domain"/>
    <property type="match status" value="1"/>
</dbReference>
<evidence type="ECO:0000256" key="3">
    <source>
        <dbReference type="ARBA" id="ARBA00022598"/>
    </source>
</evidence>